<protein>
    <recommendedName>
        <fullName evidence="2">RNA helicase</fullName>
        <ecNumber evidence="2">3.6.4.13</ecNumber>
    </recommendedName>
</protein>
<evidence type="ECO:0000256" key="3">
    <source>
        <dbReference type="ARBA" id="ARBA00022490"/>
    </source>
</evidence>
<dbReference type="Pfam" id="PF26026">
    <property type="entry name" value="RNA_hel_CTD"/>
    <property type="match status" value="1"/>
</dbReference>
<keyword evidence="9" id="KW-0648">Protein biosynthesis</keyword>
<dbReference type="GO" id="GO:0003743">
    <property type="term" value="F:translation initiation factor activity"/>
    <property type="evidence" value="ECO:0007669"/>
    <property type="project" value="UniProtKB-KW"/>
</dbReference>
<keyword evidence="6" id="KW-0378">Hydrolase</keyword>
<proteinExistence type="inferred from homology"/>
<dbReference type="InterPro" id="IPR007502">
    <property type="entry name" value="Helicase-assoc_dom"/>
</dbReference>
<dbReference type="Gene3D" id="1.20.120.1080">
    <property type="match status" value="1"/>
</dbReference>
<evidence type="ECO:0000256" key="7">
    <source>
        <dbReference type="ARBA" id="ARBA00022806"/>
    </source>
</evidence>
<dbReference type="InterPro" id="IPR056328">
    <property type="entry name" value="DSRM_DHX29"/>
</dbReference>
<dbReference type="Pfam" id="PF24385">
    <property type="entry name" value="DSRM_DHX29"/>
    <property type="match status" value="1"/>
</dbReference>
<dbReference type="FunFam" id="1.20.120.1080:FF:000002">
    <property type="entry name" value="Putative ATP-dependent RNA helicase DHX36"/>
    <property type="match status" value="1"/>
</dbReference>
<dbReference type="PANTHER" id="PTHR18934">
    <property type="entry name" value="ATP-DEPENDENT RNA HELICASE"/>
    <property type="match status" value="1"/>
</dbReference>
<dbReference type="CDD" id="cd17917">
    <property type="entry name" value="DEXHc_RHA-like"/>
    <property type="match status" value="1"/>
</dbReference>
<evidence type="ECO:0000256" key="9">
    <source>
        <dbReference type="ARBA" id="ARBA00022917"/>
    </source>
</evidence>
<dbReference type="GO" id="GO:0003723">
    <property type="term" value="F:RNA binding"/>
    <property type="evidence" value="ECO:0007669"/>
    <property type="project" value="TreeGrafter"/>
</dbReference>
<comment type="catalytic activity">
    <reaction evidence="11">
        <text>ATP + H2O = ADP + phosphate + H(+)</text>
        <dbReference type="Rhea" id="RHEA:13065"/>
        <dbReference type="ChEBI" id="CHEBI:15377"/>
        <dbReference type="ChEBI" id="CHEBI:15378"/>
        <dbReference type="ChEBI" id="CHEBI:30616"/>
        <dbReference type="ChEBI" id="CHEBI:43474"/>
        <dbReference type="ChEBI" id="CHEBI:456216"/>
        <dbReference type="EC" id="3.6.4.13"/>
    </reaction>
</comment>
<dbReference type="Pfam" id="PF00271">
    <property type="entry name" value="Helicase_C"/>
    <property type="match status" value="1"/>
</dbReference>
<keyword evidence="8" id="KW-0067">ATP-binding</keyword>
<evidence type="ECO:0000256" key="12">
    <source>
        <dbReference type="SAM" id="MobiDB-lite"/>
    </source>
</evidence>
<dbReference type="Pfam" id="PF24899">
    <property type="entry name" value="UBA_DHX29"/>
    <property type="match status" value="1"/>
</dbReference>
<dbReference type="PROSITE" id="PS51194">
    <property type="entry name" value="HELICASE_CTER"/>
    <property type="match status" value="1"/>
</dbReference>
<evidence type="ECO:0000256" key="5">
    <source>
        <dbReference type="ARBA" id="ARBA00022741"/>
    </source>
</evidence>
<dbReference type="PROSITE" id="PS51192">
    <property type="entry name" value="HELICASE_ATP_BIND_1"/>
    <property type="match status" value="1"/>
</dbReference>
<dbReference type="EMBL" id="PJQM01000247">
    <property type="protein sequence ID" value="RCI06028.1"/>
    <property type="molecule type" value="Genomic_DNA"/>
</dbReference>
<dbReference type="GO" id="GO:0016787">
    <property type="term" value="F:hydrolase activity"/>
    <property type="evidence" value="ECO:0007669"/>
    <property type="project" value="UniProtKB-KW"/>
</dbReference>
<accession>A0A367KUZ6</accession>
<evidence type="ECO:0000256" key="8">
    <source>
        <dbReference type="ARBA" id="ARBA00022840"/>
    </source>
</evidence>
<dbReference type="SMART" id="SM00490">
    <property type="entry name" value="HELICc"/>
    <property type="match status" value="1"/>
</dbReference>
<comment type="similarity">
    <text evidence="1">Belongs to the DEAD box helicase family. DEAH subfamily.</text>
</comment>
<dbReference type="FunFam" id="3.40.50.300:FF:000325">
    <property type="entry name" value="ATP-dependent RNA helicase DHX29"/>
    <property type="match status" value="1"/>
</dbReference>
<evidence type="ECO:0000259" key="13">
    <source>
        <dbReference type="PROSITE" id="PS51192"/>
    </source>
</evidence>
<keyword evidence="3" id="KW-0963">Cytoplasm</keyword>
<keyword evidence="5" id="KW-0547">Nucleotide-binding</keyword>
<dbReference type="GO" id="GO:0005524">
    <property type="term" value="F:ATP binding"/>
    <property type="evidence" value="ECO:0007669"/>
    <property type="project" value="UniProtKB-KW"/>
</dbReference>
<dbReference type="InterPro" id="IPR014001">
    <property type="entry name" value="Helicase_ATP-bd"/>
</dbReference>
<evidence type="ECO:0000256" key="10">
    <source>
        <dbReference type="ARBA" id="ARBA00023054"/>
    </source>
</evidence>
<dbReference type="SMART" id="SM00487">
    <property type="entry name" value="DEXDc"/>
    <property type="match status" value="1"/>
</dbReference>
<evidence type="ECO:0000256" key="2">
    <source>
        <dbReference type="ARBA" id="ARBA00012552"/>
    </source>
</evidence>
<dbReference type="Proteomes" id="UP000253551">
    <property type="component" value="Unassembled WGS sequence"/>
</dbReference>
<dbReference type="Gene3D" id="3.40.50.300">
    <property type="entry name" value="P-loop containing nucleotide triphosphate hydrolases"/>
    <property type="match status" value="2"/>
</dbReference>
<comment type="caution">
    <text evidence="15">The sequence shown here is derived from an EMBL/GenBank/DDBJ whole genome shotgun (WGS) entry which is preliminary data.</text>
</comment>
<evidence type="ECO:0000313" key="15">
    <source>
        <dbReference type="EMBL" id="RCI06028.1"/>
    </source>
</evidence>
<dbReference type="STRING" id="4846.A0A367KUZ6"/>
<dbReference type="InterPro" id="IPR027417">
    <property type="entry name" value="P-loop_NTPase"/>
</dbReference>
<dbReference type="OrthoDB" id="5600252at2759"/>
<feature type="compositionally biased region" description="Basic and acidic residues" evidence="12">
    <location>
        <begin position="334"/>
        <end position="348"/>
    </location>
</feature>
<reference evidence="15 16" key="1">
    <citation type="journal article" date="2018" name="G3 (Bethesda)">
        <title>Phylogenetic and Phylogenomic Definition of Rhizopus Species.</title>
        <authorList>
            <person name="Gryganskyi A.P."/>
            <person name="Golan J."/>
            <person name="Dolatabadi S."/>
            <person name="Mondo S."/>
            <person name="Robb S."/>
            <person name="Idnurm A."/>
            <person name="Muszewska A."/>
            <person name="Steczkiewicz K."/>
            <person name="Masonjones S."/>
            <person name="Liao H.L."/>
            <person name="Gajdeczka M.T."/>
            <person name="Anike F."/>
            <person name="Vuek A."/>
            <person name="Anishchenko I.M."/>
            <person name="Voigt K."/>
            <person name="de Hoog G.S."/>
            <person name="Smith M.E."/>
            <person name="Heitman J."/>
            <person name="Vilgalys R."/>
            <person name="Stajich J.E."/>
        </authorList>
    </citation>
    <scope>NUCLEOTIDE SEQUENCE [LARGE SCALE GENOMIC DNA]</scope>
    <source>
        <strain evidence="15 16">LSU 92-RS-03</strain>
    </source>
</reference>
<sequence>MAKKKTKAASNRGFATTSSPSKKVEPIPIKETPVKEETVEIVKEIAQSTDDLLLLVQKYRSLHDHKAELMVDRLSKEESQASTIRKVRSFRLSSDLESDLVTIIKQSRSNLFDFQAITKESEKEKTVAHLDLLYRVLTKFGFNDQDVLDSLKTTLSKSLDDHLDWLCINVPYDRMPIGFFDKYFNEEDDNTQITLTHNNNNRKSIEPVEQEELIVIKKEEQAEEKLDDIKTRILQAAEQYLDDKEEEQDVNEKYAKLKARVHELESDLPSSKKTKKKPKSVAEEELAVIIKEIKRSKDTLKSYEADWEFDKKRAQELYVKELETLAEINRKKHNEEVKKKREEKKQELEEQGLGKQQEEINEINEEDEEGGLFGGLIMAEEEMAANVPPSNNTVVSWTFIDLTMKKSWKGRYPKEMLSEYCKRQNLGKQTYSTKEVSPGMWRSSLTIVKDNLDMTIDPPEGLVTESRMSSESLTAAYALFDLDSSSSVYQIMPTAYKDLWTEWLNEKILRIDGPRNEMDKKRLTMLGDLVNKSFENYKKRDNSQGVQETREEIVEEENTGKSQKQIAKKKRIFDSSQKKFKQRLDTKEYMAMKEKRNNLPVTAYREEILELVKNNQVLIISGETGCGKSTQVPQFLAENLLLKSSNNNGLPRRISAMSIANRVSLEMGDPQKTVGSREALVGYQIRLESKFSEENVLMYCTTGILLQRLQSDLSLRDVTHVVIDEIHERTIESDFLLIMLKKLSQLRPDLNATVEAQRFSAYFDHCPVISVPGRTYPVQVRFLEDVVEKTGYVLEQDSKFAVRTFRIKKDEGDLTVSGQNGSQKRVHYEMFQESDDEDIYNPTQVYSKVSVAEQETQETGYSKQTLKMIRRMDDKKINYDLIFQLLEYVCKPHEDIPATGAILVFLPGMNEIRSLYDMASSHSLFGTDKFLLIPLHSTLSSDHQEKAFEVPPEGVRKIVFSTNIAETGVTISDVTVVIDTGMSRMISYDDKRKVSRLLQKYVAKANARQRRGRAGRVQEGICFHLFTQERFEQMADYETPEILRLPLEELCLRIKVYKLGSVLDVLGSALDAPPTRVIENAICSLQEIHALTADETLTPLGTHLVNLPVDIHIGKMILFGAIFRCLDPILTVAASLSLKGPFVRPFGKELEADMARSRFQCGDSDFLTLYNAYLVWRNELISVRGTPGWVRHMKEFCQENFLSQQNLETMEEMKRQFLGLLISSGFVKTSKMDTSINRYDIKRSVRLCDVPSAYDKYKDSIPVINAALAAGLYPKVAEYVPEMDLMANRVIDLKLHPSSMLFRREKQLHSEFFVYNTLVMNSNDYQKDKAVIWEAASIEPVSLMLLATNMDIKHKQRRITVDGWLSFDCFARTSVILKFFRAELNNWLAEKMKDPKIDLTAYNQEILDAMVKMLESFSF</sequence>
<evidence type="ECO:0000256" key="6">
    <source>
        <dbReference type="ARBA" id="ARBA00022801"/>
    </source>
</evidence>
<dbReference type="SUPFAM" id="SSF52540">
    <property type="entry name" value="P-loop containing nucleoside triphosphate hydrolases"/>
    <property type="match status" value="1"/>
</dbReference>
<keyword evidence="16" id="KW-1185">Reference proteome</keyword>
<dbReference type="InterPro" id="IPR059023">
    <property type="entry name" value="RNA_hel_CTD"/>
</dbReference>
<dbReference type="CDD" id="cd18791">
    <property type="entry name" value="SF2_C_RHA"/>
    <property type="match status" value="1"/>
</dbReference>
<dbReference type="InterPro" id="IPR011709">
    <property type="entry name" value="DEAD-box_helicase_OB_fold"/>
</dbReference>
<keyword evidence="4" id="KW-0396">Initiation factor</keyword>
<evidence type="ECO:0000259" key="14">
    <source>
        <dbReference type="PROSITE" id="PS51194"/>
    </source>
</evidence>
<feature type="region of interest" description="Disordered" evidence="12">
    <location>
        <begin position="334"/>
        <end position="357"/>
    </location>
</feature>
<organism evidence="15 16">
    <name type="scientific">Rhizopus stolonifer</name>
    <name type="common">Rhizopus nigricans</name>
    <dbReference type="NCBI Taxonomy" id="4846"/>
    <lineage>
        <taxon>Eukaryota</taxon>
        <taxon>Fungi</taxon>
        <taxon>Fungi incertae sedis</taxon>
        <taxon>Mucoromycota</taxon>
        <taxon>Mucoromycotina</taxon>
        <taxon>Mucoromycetes</taxon>
        <taxon>Mucorales</taxon>
        <taxon>Mucorineae</taxon>
        <taxon>Rhizopodaceae</taxon>
        <taxon>Rhizopus</taxon>
    </lineage>
</organism>
<gene>
    <name evidence="15" type="primary">DHX29</name>
    <name evidence="15" type="ORF">CU098_010378</name>
</gene>
<dbReference type="InterPro" id="IPR056890">
    <property type="entry name" value="UBA_DHX29-like"/>
</dbReference>
<dbReference type="Pfam" id="PF07717">
    <property type="entry name" value="OB_NTP_bind"/>
    <property type="match status" value="1"/>
</dbReference>
<feature type="domain" description="Helicase ATP-binding" evidence="13">
    <location>
        <begin position="609"/>
        <end position="772"/>
    </location>
</feature>
<dbReference type="Pfam" id="PF21010">
    <property type="entry name" value="HA2_C"/>
    <property type="match status" value="1"/>
</dbReference>
<evidence type="ECO:0000313" key="16">
    <source>
        <dbReference type="Proteomes" id="UP000253551"/>
    </source>
</evidence>
<keyword evidence="7 15" id="KW-0347">Helicase</keyword>
<dbReference type="FunFam" id="3.40.50.300:FF:000500">
    <property type="entry name" value="ATP-dependent RNA helicase DHX29"/>
    <property type="match status" value="1"/>
</dbReference>
<dbReference type="GO" id="GO:0003724">
    <property type="term" value="F:RNA helicase activity"/>
    <property type="evidence" value="ECO:0007669"/>
    <property type="project" value="UniProtKB-EC"/>
</dbReference>
<dbReference type="InterPro" id="IPR001650">
    <property type="entry name" value="Helicase_C-like"/>
</dbReference>
<evidence type="ECO:0000256" key="11">
    <source>
        <dbReference type="ARBA" id="ARBA00047984"/>
    </source>
</evidence>
<dbReference type="PANTHER" id="PTHR18934:SF145">
    <property type="entry name" value="ATP-DEPENDENT RNA HELICASE DHX57-RELATED"/>
    <property type="match status" value="1"/>
</dbReference>
<dbReference type="EC" id="3.6.4.13" evidence="2"/>
<evidence type="ECO:0000256" key="4">
    <source>
        <dbReference type="ARBA" id="ARBA00022540"/>
    </source>
</evidence>
<evidence type="ECO:0000256" key="1">
    <source>
        <dbReference type="ARBA" id="ARBA00008792"/>
    </source>
</evidence>
<dbReference type="SMART" id="SM00847">
    <property type="entry name" value="HA2"/>
    <property type="match status" value="1"/>
</dbReference>
<keyword evidence="10" id="KW-0175">Coiled coil</keyword>
<feature type="domain" description="Helicase C-terminal" evidence="14">
    <location>
        <begin position="884"/>
        <end position="1058"/>
    </location>
</feature>
<name>A0A367KUZ6_RHIST</name>
<feature type="region of interest" description="Disordered" evidence="12">
    <location>
        <begin position="1"/>
        <end position="30"/>
    </location>
</feature>